<keyword evidence="2" id="KW-1185">Reference proteome</keyword>
<dbReference type="EMBL" id="FNCA01000015">
    <property type="protein sequence ID" value="SDG38021.1"/>
    <property type="molecule type" value="Genomic_DNA"/>
</dbReference>
<reference evidence="1 2" key="1">
    <citation type="submission" date="2016-10" db="EMBL/GenBank/DDBJ databases">
        <authorList>
            <person name="Varghese N."/>
            <person name="Submissions S."/>
        </authorList>
    </citation>
    <scope>NUCLEOTIDE SEQUENCE [LARGE SCALE GENOMIC DNA]</scope>
    <source>
        <strain evidence="1 2">PL 12/M</strain>
    </source>
</reference>
<accession>A0A7Z7AZ97</accession>
<evidence type="ECO:0000313" key="1">
    <source>
        <dbReference type="EMBL" id="SDG38021.1"/>
    </source>
</evidence>
<name>A0A7Z7AZ97_9EURY</name>
<dbReference type="AlphaFoldDB" id="A0A7Z7AZ97"/>
<comment type="caution">
    <text evidence="1">The sequence shown here is derived from an EMBL/GenBank/DDBJ whole genome shotgun (WGS) entry which is preliminary data.</text>
</comment>
<dbReference type="Proteomes" id="UP000199259">
    <property type="component" value="Unassembled WGS sequence"/>
</dbReference>
<proteinExistence type="predicted"/>
<protein>
    <submittedName>
        <fullName evidence="1">Uncharacterized protein</fullName>
    </submittedName>
</protein>
<sequence length="63" mass="7400">MSCYSLKRKINTFTPLTSSLNKKMLQLAYMKEFERRVKLITTIRSIQKKSAASRDKNKKQVFA</sequence>
<organism evidence="1 2">
    <name type="scientific">Methanolobus vulcani</name>
    <dbReference type="NCBI Taxonomy" id="38026"/>
    <lineage>
        <taxon>Archaea</taxon>
        <taxon>Methanobacteriati</taxon>
        <taxon>Methanobacteriota</taxon>
        <taxon>Stenosarchaea group</taxon>
        <taxon>Methanomicrobia</taxon>
        <taxon>Methanosarcinales</taxon>
        <taxon>Methanosarcinaceae</taxon>
        <taxon>Methanolobus</taxon>
    </lineage>
</organism>
<gene>
    <name evidence="1" type="ORF">SAMN04488589_2851</name>
</gene>
<evidence type="ECO:0000313" key="2">
    <source>
        <dbReference type="Proteomes" id="UP000199259"/>
    </source>
</evidence>